<name>A0A3A4BBZ3_9ACTN</name>
<dbReference type="Proteomes" id="UP000265768">
    <property type="component" value="Unassembled WGS sequence"/>
</dbReference>
<sequence>METMVRHMRARTTTGGLIVSVAGAFAGLSVLLAAPAAADGPPEPPPPPAAPVRGGECPGGDGLLGGLTGGLCEVADGLTDVLDGLTGGGTKDATKPADDALGDTLGGAKDAEEKFPGSGQDGQDGQGRQEDREDEDDREGAAPGQRDDEGSGASPAPAAPPKGEDGQGAAGPRPNRTSTWTIKDPDAARERPGRATPPPGRVPADTGDTRVPLLWGPGPVAPTIAAPQTPAPPAREPYDAIGTALTAALLLSAVLATRIVSTRQAESSRPGSMPFEPVNRQRPA</sequence>
<comment type="caution">
    <text evidence="2">The sequence shown here is derived from an EMBL/GenBank/DDBJ whole genome shotgun (WGS) entry which is preliminary data.</text>
</comment>
<gene>
    <name evidence="2" type="ORF">D5H75_04605</name>
</gene>
<protein>
    <submittedName>
        <fullName evidence="2">Uncharacterized protein</fullName>
    </submittedName>
</protein>
<feature type="compositionally biased region" description="Pro residues" evidence="1">
    <location>
        <begin position="41"/>
        <end position="50"/>
    </location>
</feature>
<proteinExistence type="predicted"/>
<dbReference type="EMBL" id="QZEY01000001">
    <property type="protein sequence ID" value="RJL36043.1"/>
    <property type="molecule type" value="Genomic_DNA"/>
</dbReference>
<accession>A0A3A4BBZ3</accession>
<dbReference type="AlphaFoldDB" id="A0A3A4BBZ3"/>
<feature type="compositionally biased region" description="Basic and acidic residues" evidence="1">
    <location>
        <begin position="183"/>
        <end position="193"/>
    </location>
</feature>
<reference evidence="2 3" key="1">
    <citation type="submission" date="2018-09" db="EMBL/GenBank/DDBJ databases">
        <title>YIM 75507 draft genome.</title>
        <authorList>
            <person name="Tang S."/>
            <person name="Feng Y."/>
        </authorList>
    </citation>
    <scope>NUCLEOTIDE SEQUENCE [LARGE SCALE GENOMIC DNA]</scope>
    <source>
        <strain evidence="2 3">YIM 75507</strain>
    </source>
</reference>
<keyword evidence="3" id="KW-1185">Reference proteome</keyword>
<feature type="region of interest" description="Disordered" evidence="1">
    <location>
        <begin position="262"/>
        <end position="284"/>
    </location>
</feature>
<feature type="region of interest" description="Disordered" evidence="1">
    <location>
        <begin position="37"/>
        <end position="61"/>
    </location>
</feature>
<evidence type="ECO:0000313" key="2">
    <source>
        <dbReference type="EMBL" id="RJL36043.1"/>
    </source>
</evidence>
<feature type="region of interest" description="Disordered" evidence="1">
    <location>
        <begin position="88"/>
        <end position="238"/>
    </location>
</feature>
<organism evidence="2 3">
    <name type="scientific">Bailinhaonella thermotolerans</name>
    <dbReference type="NCBI Taxonomy" id="1070861"/>
    <lineage>
        <taxon>Bacteria</taxon>
        <taxon>Bacillati</taxon>
        <taxon>Actinomycetota</taxon>
        <taxon>Actinomycetes</taxon>
        <taxon>Streptosporangiales</taxon>
        <taxon>Streptosporangiaceae</taxon>
        <taxon>Bailinhaonella</taxon>
    </lineage>
</organism>
<evidence type="ECO:0000256" key="1">
    <source>
        <dbReference type="SAM" id="MobiDB-lite"/>
    </source>
</evidence>
<evidence type="ECO:0000313" key="3">
    <source>
        <dbReference type="Proteomes" id="UP000265768"/>
    </source>
</evidence>